<dbReference type="Pfam" id="PF20516">
    <property type="entry name" value="PDDEXK_12"/>
    <property type="match status" value="1"/>
</dbReference>
<accession>A0AAJ0H8H7</accession>
<organism evidence="2 3">
    <name type="scientific">Lasiosphaeria hispida</name>
    <dbReference type="NCBI Taxonomy" id="260671"/>
    <lineage>
        <taxon>Eukaryota</taxon>
        <taxon>Fungi</taxon>
        <taxon>Dikarya</taxon>
        <taxon>Ascomycota</taxon>
        <taxon>Pezizomycotina</taxon>
        <taxon>Sordariomycetes</taxon>
        <taxon>Sordariomycetidae</taxon>
        <taxon>Sordariales</taxon>
        <taxon>Lasiosphaeriaceae</taxon>
        <taxon>Lasiosphaeria</taxon>
    </lineage>
</organism>
<feature type="domain" description="PD-(D/E)XK nuclease-like" evidence="1">
    <location>
        <begin position="1"/>
        <end position="75"/>
    </location>
</feature>
<evidence type="ECO:0000313" key="2">
    <source>
        <dbReference type="EMBL" id="KAK3343448.1"/>
    </source>
</evidence>
<proteinExistence type="predicted"/>
<reference evidence="2" key="2">
    <citation type="submission" date="2023-06" db="EMBL/GenBank/DDBJ databases">
        <authorList>
            <consortium name="Lawrence Berkeley National Laboratory"/>
            <person name="Haridas S."/>
            <person name="Hensen N."/>
            <person name="Bonometti L."/>
            <person name="Westerberg I."/>
            <person name="Brannstrom I.O."/>
            <person name="Guillou S."/>
            <person name="Cros-Aarteil S."/>
            <person name="Calhoun S."/>
            <person name="Kuo A."/>
            <person name="Mondo S."/>
            <person name="Pangilinan J."/>
            <person name="Riley R."/>
            <person name="Labutti K."/>
            <person name="Andreopoulos B."/>
            <person name="Lipzen A."/>
            <person name="Chen C."/>
            <person name="Yanf M."/>
            <person name="Daum C."/>
            <person name="Ng V."/>
            <person name="Clum A."/>
            <person name="Steindorff A."/>
            <person name="Ohm R."/>
            <person name="Martin F."/>
            <person name="Silar P."/>
            <person name="Natvig D."/>
            <person name="Lalanne C."/>
            <person name="Gautier V."/>
            <person name="Ament-Velasquez S.L."/>
            <person name="Kruys A."/>
            <person name="Hutchinson M.I."/>
            <person name="Powell A.J."/>
            <person name="Barry K."/>
            <person name="Miller A.N."/>
            <person name="Grigoriev I.V."/>
            <person name="Debuchy R."/>
            <person name="Gladieux P."/>
            <person name="Thoren M.H."/>
            <person name="Johannesson H."/>
        </authorList>
    </citation>
    <scope>NUCLEOTIDE SEQUENCE</scope>
    <source>
        <strain evidence="2">CBS 955.72</strain>
    </source>
</reference>
<keyword evidence="3" id="KW-1185">Reference proteome</keyword>
<evidence type="ECO:0000259" key="1">
    <source>
        <dbReference type="Pfam" id="PF20516"/>
    </source>
</evidence>
<reference evidence="2" key="1">
    <citation type="journal article" date="2023" name="Mol. Phylogenet. Evol.">
        <title>Genome-scale phylogeny and comparative genomics of the fungal order Sordariales.</title>
        <authorList>
            <person name="Hensen N."/>
            <person name="Bonometti L."/>
            <person name="Westerberg I."/>
            <person name="Brannstrom I.O."/>
            <person name="Guillou S."/>
            <person name="Cros-Aarteil S."/>
            <person name="Calhoun S."/>
            <person name="Haridas S."/>
            <person name="Kuo A."/>
            <person name="Mondo S."/>
            <person name="Pangilinan J."/>
            <person name="Riley R."/>
            <person name="LaButti K."/>
            <person name="Andreopoulos B."/>
            <person name="Lipzen A."/>
            <person name="Chen C."/>
            <person name="Yan M."/>
            <person name="Daum C."/>
            <person name="Ng V."/>
            <person name="Clum A."/>
            <person name="Steindorff A."/>
            <person name="Ohm R.A."/>
            <person name="Martin F."/>
            <person name="Silar P."/>
            <person name="Natvig D.O."/>
            <person name="Lalanne C."/>
            <person name="Gautier V."/>
            <person name="Ament-Velasquez S.L."/>
            <person name="Kruys A."/>
            <person name="Hutchinson M.I."/>
            <person name="Powell A.J."/>
            <person name="Barry K."/>
            <person name="Miller A.N."/>
            <person name="Grigoriev I.V."/>
            <person name="Debuchy R."/>
            <person name="Gladieux P."/>
            <person name="Hiltunen Thoren M."/>
            <person name="Johannesson H."/>
        </authorList>
    </citation>
    <scope>NUCLEOTIDE SEQUENCE</scope>
    <source>
        <strain evidence="2">CBS 955.72</strain>
    </source>
</reference>
<dbReference type="AlphaFoldDB" id="A0AAJ0H8H7"/>
<feature type="non-terminal residue" evidence="2">
    <location>
        <position position="1"/>
    </location>
</feature>
<dbReference type="EMBL" id="JAUIQD010000007">
    <property type="protein sequence ID" value="KAK3343448.1"/>
    <property type="molecule type" value="Genomic_DNA"/>
</dbReference>
<comment type="caution">
    <text evidence="2">The sequence shown here is derived from an EMBL/GenBank/DDBJ whole genome shotgun (WGS) entry which is preliminary data.</text>
</comment>
<dbReference type="InterPro" id="IPR046797">
    <property type="entry name" value="PDDEXK_12"/>
</dbReference>
<evidence type="ECO:0000313" key="3">
    <source>
        <dbReference type="Proteomes" id="UP001275084"/>
    </source>
</evidence>
<protein>
    <recommendedName>
        <fullName evidence="1">PD-(D/E)XK nuclease-like domain-containing protein</fullName>
    </recommendedName>
</protein>
<sequence length="77" mass="8810">LGVWVAAWFRRIRLLPHRTDEATISVPMITVDGARWAVYYACEREDEIIIYGPRDLGDTSTLDGIYKLLACLWAIGR</sequence>
<name>A0AAJ0H8H7_9PEZI</name>
<gene>
    <name evidence="2" type="ORF">B0T25DRAFT_462703</name>
</gene>
<dbReference type="Proteomes" id="UP001275084">
    <property type="component" value="Unassembled WGS sequence"/>
</dbReference>